<keyword evidence="12" id="KW-1185">Reference proteome</keyword>
<comment type="function">
    <text evidence="1 9">Iron-storage protein.</text>
</comment>
<dbReference type="AlphaFoldDB" id="A0A0C2VQY6"/>
<keyword evidence="5" id="KW-0560">Oxidoreductase</keyword>
<dbReference type="InterPro" id="IPR009078">
    <property type="entry name" value="Ferritin-like_SF"/>
</dbReference>
<evidence type="ECO:0000313" key="11">
    <source>
        <dbReference type="EMBL" id="KIL46398.1"/>
    </source>
</evidence>
<dbReference type="PANTHER" id="PTHR11431:SF127">
    <property type="entry name" value="BACTERIAL NON-HEME FERRITIN"/>
    <property type="match status" value="1"/>
</dbReference>
<protein>
    <recommendedName>
        <fullName evidence="9">Ferritin</fullName>
        <ecNumber evidence="9">1.16.3.2</ecNumber>
    </recommendedName>
</protein>
<dbReference type="InterPro" id="IPR009040">
    <property type="entry name" value="Ferritin-like_diiron"/>
</dbReference>
<evidence type="ECO:0000313" key="12">
    <source>
        <dbReference type="Proteomes" id="UP000031972"/>
    </source>
</evidence>
<reference evidence="11 12" key="1">
    <citation type="submission" date="2015-01" db="EMBL/GenBank/DDBJ databases">
        <title>Jeotgalibacillus campisalis genome sequencing.</title>
        <authorList>
            <person name="Goh K.M."/>
            <person name="Chan K.-G."/>
            <person name="Yaakop A.S."/>
            <person name="Ee R."/>
            <person name="Gan H.M."/>
            <person name="Chan C.S."/>
        </authorList>
    </citation>
    <scope>NUCLEOTIDE SEQUENCE [LARGE SCALE GENOMIC DNA]</scope>
    <source>
        <strain evidence="11 12">SF-57</strain>
    </source>
</reference>
<dbReference type="PANTHER" id="PTHR11431">
    <property type="entry name" value="FERRITIN"/>
    <property type="match status" value="1"/>
</dbReference>
<evidence type="ECO:0000256" key="3">
    <source>
        <dbReference type="ARBA" id="ARBA00022434"/>
    </source>
</evidence>
<keyword evidence="3 9" id="KW-0409">Iron storage</keyword>
<feature type="domain" description="Ferritin-like diiron" evidence="10">
    <location>
        <begin position="1"/>
        <end position="145"/>
    </location>
</feature>
<dbReference type="FunFam" id="1.20.1260.10:FF:000001">
    <property type="entry name" value="Non-heme ferritin"/>
    <property type="match status" value="1"/>
</dbReference>
<dbReference type="RefSeq" id="WP_041060472.1">
    <property type="nucleotide sequence ID" value="NZ_JXRR01000017.1"/>
</dbReference>
<dbReference type="PATRIC" id="fig|220754.4.peg.3086"/>
<evidence type="ECO:0000256" key="5">
    <source>
        <dbReference type="ARBA" id="ARBA00023002"/>
    </source>
</evidence>
<evidence type="ECO:0000256" key="7">
    <source>
        <dbReference type="ARBA" id="ARBA00048035"/>
    </source>
</evidence>
<keyword evidence="6 8" id="KW-0408">Iron</keyword>
<sequence length="169" mass="19635">MLSQTLIKGLNDQMNYEFYSAHIYLATAAYCSNESLDGFANFFLAQAEEERFHAMKFYQFIIDMGVRAEVDSMAKPNNQFDSVLEAFEVSLGHEKEVTKRIYALADLAMDEREHATMNFLNWFIEEQVEEQATFDGIIQKLKRIDKDSNMFYMLENELGKRTFNGASEK</sequence>
<dbReference type="GO" id="GO:0008198">
    <property type="term" value="F:ferrous iron binding"/>
    <property type="evidence" value="ECO:0007669"/>
    <property type="project" value="TreeGrafter"/>
</dbReference>
<dbReference type="EC" id="1.16.3.2" evidence="9"/>
<dbReference type="Pfam" id="PF00210">
    <property type="entry name" value="Ferritin"/>
    <property type="match status" value="1"/>
</dbReference>
<evidence type="ECO:0000256" key="1">
    <source>
        <dbReference type="ARBA" id="ARBA00002485"/>
    </source>
</evidence>
<evidence type="ECO:0000259" key="10">
    <source>
        <dbReference type="PROSITE" id="PS50905"/>
    </source>
</evidence>
<dbReference type="InterPro" id="IPR041719">
    <property type="entry name" value="Ferritin_prok"/>
</dbReference>
<comment type="catalytic activity">
    <reaction evidence="7 9">
        <text>4 Fe(2+) + O2 + 6 H2O = 4 iron(III) oxide-hydroxide + 12 H(+)</text>
        <dbReference type="Rhea" id="RHEA:11972"/>
        <dbReference type="ChEBI" id="CHEBI:15377"/>
        <dbReference type="ChEBI" id="CHEBI:15378"/>
        <dbReference type="ChEBI" id="CHEBI:15379"/>
        <dbReference type="ChEBI" id="CHEBI:29033"/>
        <dbReference type="ChEBI" id="CHEBI:78619"/>
        <dbReference type="EC" id="1.16.3.2"/>
    </reaction>
</comment>
<dbReference type="GO" id="GO:0006879">
    <property type="term" value="P:intracellular iron ion homeostasis"/>
    <property type="evidence" value="ECO:0007669"/>
    <property type="project" value="UniProtKB-KW"/>
</dbReference>
<dbReference type="OrthoDB" id="9801481at2"/>
<organism evidence="11 12">
    <name type="scientific">Jeotgalibacillus campisalis</name>
    <dbReference type="NCBI Taxonomy" id="220754"/>
    <lineage>
        <taxon>Bacteria</taxon>
        <taxon>Bacillati</taxon>
        <taxon>Bacillota</taxon>
        <taxon>Bacilli</taxon>
        <taxon>Bacillales</taxon>
        <taxon>Caryophanaceae</taxon>
        <taxon>Jeotgalibacillus</taxon>
    </lineage>
</organism>
<dbReference type="GO" id="GO:0005829">
    <property type="term" value="C:cytosol"/>
    <property type="evidence" value="ECO:0007669"/>
    <property type="project" value="TreeGrafter"/>
</dbReference>
<dbReference type="InterPro" id="IPR008331">
    <property type="entry name" value="Ferritin_DPS_dom"/>
</dbReference>
<comment type="similarity">
    <text evidence="2 9">Belongs to the ferritin family. Prokaryotic subfamily.</text>
</comment>
<evidence type="ECO:0000256" key="2">
    <source>
        <dbReference type="ARBA" id="ARBA00006950"/>
    </source>
</evidence>
<keyword evidence="4 8" id="KW-0479">Metal-binding</keyword>
<feature type="binding site" evidence="8">
    <location>
        <position position="50"/>
    </location>
    <ligand>
        <name>Fe cation</name>
        <dbReference type="ChEBI" id="CHEBI:24875"/>
        <label>1</label>
    </ligand>
</feature>
<dbReference type="GO" id="GO:0042802">
    <property type="term" value="F:identical protein binding"/>
    <property type="evidence" value="ECO:0007669"/>
    <property type="project" value="UniProtKB-ARBA"/>
</dbReference>
<dbReference type="SUPFAM" id="SSF47240">
    <property type="entry name" value="Ferritin-like"/>
    <property type="match status" value="1"/>
</dbReference>
<proteinExistence type="inferred from homology"/>
<feature type="binding site" evidence="8">
    <location>
        <position position="94"/>
    </location>
    <ligand>
        <name>Fe cation</name>
        <dbReference type="ChEBI" id="CHEBI:24875"/>
        <label>1</label>
    </ligand>
</feature>
<feature type="binding site" evidence="8">
    <location>
        <position position="127"/>
    </location>
    <ligand>
        <name>Fe cation</name>
        <dbReference type="ChEBI" id="CHEBI:24875"/>
        <label>1</label>
    </ligand>
</feature>
<dbReference type="GO" id="GO:0008199">
    <property type="term" value="F:ferric iron binding"/>
    <property type="evidence" value="ECO:0007669"/>
    <property type="project" value="InterPro"/>
</dbReference>
<dbReference type="EMBL" id="JXRR01000017">
    <property type="protein sequence ID" value="KIL46398.1"/>
    <property type="molecule type" value="Genomic_DNA"/>
</dbReference>
<keyword evidence="9" id="KW-0963">Cytoplasm</keyword>
<dbReference type="PROSITE" id="PS50905">
    <property type="entry name" value="FERRITIN_LIKE"/>
    <property type="match status" value="1"/>
</dbReference>
<feature type="binding site" evidence="8">
    <location>
        <position position="53"/>
    </location>
    <ligand>
        <name>Fe cation</name>
        <dbReference type="ChEBI" id="CHEBI:24875"/>
        <label>1</label>
    </ligand>
</feature>
<gene>
    <name evidence="11" type="ORF">KR50_30730</name>
</gene>
<dbReference type="Gene3D" id="1.20.1260.10">
    <property type="match status" value="1"/>
</dbReference>
<dbReference type="InterPro" id="IPR001519">
    <property type="entry name" value="Ferritin"/>
</dbReference>
<dbReference type="Proteomes" id="UP000031972">
    <property type="component" value="Unassembled WGS sequence"/>
</dbReference>
<evidence type="ECO:0000256" key="8">
    <source>
        <dbReference type="PIRSR" id="PIRSR601519-1"/>
    </source>
</evidence>
<dbReference type="InterPro" id="IPR012347">
    <property type="entry name" value="Ferritin-like"/>
</dbReference>
<dbReference type="CDD" id="cd01055">
    <property type="entry name" value="Nonheme_Ferritin"/>
    <property type="match status" value="1"/>
</dbReference>
<comment type="caution">
    <text evidence="11">The sequence shown here is derived from an EMBL/GenBank/DDBJ whole genome shotgun (WGS) entry which is preliminary data.</text>
</comment>
<feature type="binding site" evidence="8">
    <location>
        <position position="17"/>
    </location>
    <ligand>
        <name>Fe cation</name>
        <dbReference type="ChEBI" id="CHEBI:24875"/>
        <label>1</label>
    </ligand>
</feature>
<evidence type="ECO:0000256" key="9">
    <source>
        <dbReference type="RuleBase" id="RU361145"/>
    </source>
</evidence>
<dbReference type="GO" id="GO:0004322">
    <property type="term" value="F:ferroxidase activity"/>
    <property type="evidence" value="ECO:0007669"/>
    <property type="project" value="TreeGrafter"/>
</dbReference>
<name>A0A0C2VQY6_9BACL</name>
<evidence type="ECO:0000256" key="6">
    <source>
        <dbReference type="ARBA" id="ARBA00023004"/>
    </source>
</evidence>
<evidence type="ECO:0000256" key="4">
    <source>
        <dbReference type="ARBA" id="ARBA00022723"/>
    </source>
</evidence>
<comment type="subcellular location">
    <subcellularLocation>
        <location evidence="9">Cytoplasm</location>
    </subcellularLocation>
</comment>
<accession>A0A0C2VQY6</accession>
<dbReference type="GO" id="GO:0006826">
    <property type="term" value="P:iron ion transport"/>
    <property type="evidence" value="ECO:0007669"/>
    <property type="project" value="InterPro"/>
</dbReference>